<dbReference type="EMBL" id="KV425974">
    <property type="protein sequence ID" value="KZV94331.1"/>
    <property type="molecule type" value="Genomic_DNA"/>
</dbReference>
<organism evidence="2 3">
    <name type="scientific">Exidia glandulosa HHB12029</name>
    <dbReference type="NCBI Taxonomy" id="1314781"/>
    <lineage>
        <taxon>Eukaryota</taxon>
        <taxon>Fungi</taxon>
        <taxon>Dikarya</taxon>
        <taxon>Basidiomycota</taxon>
        <taxon>Agaricomycotina</taxon>
        <taxon>Agaricomycetes</taxon>
        <taxon>Auriculariales</taxon>
        <taxon>Exidiaceae</taxon>
        <taxon>Exidia</taxon>
    </lineage>
</organism>
<proteinExistence type="predicted"/>
<accession>A0A165J4T4</accession>
<sequence length="83" mass="8245">MRRSRGAQCVSSAPASVTTPSRPGSAGAEPGPSQGIPSRACGRPQSGACGEPPTAGLVPFCERNEAHTLTAARVAVPFSGRAG</sequence>
<gene>
    <name evidence="2" type="ORF">EXIGLDRAFT_737088</name>
</gene>
<protein>
    <submittedName>
        <fullName evidence="2">Uncharacterized protein</fullName>
    </submittedName>
</protein>
<dbReference type="Proteomes" id="UP000077266">
    <property type="component" value="Unassembled WGS sequence"/>
</dbReference>
<evidence type="ECO:0000313" key="2">
    <source>
        <dbReference type="EMBL" id="KZV94331.1"/>
    </source>
</evidence>
<feature type="compositionally biased region" description="Polar residues" evidence="1">
    <location>
        <begin position="9"/>
        <end position="22"/>
    </location>
</feature>
<dbReference type="AlphaFoldDB" id="A0A165J4T4"/>
<dbReference type="InParanoid" id="A0A165J4T4"/>
<evidence type="ECO:0000256" key="1">
    <source>
        <dbReference type="SAM" id="MobiDB-lite"/>
    </source>
</evidence>
<name>A0A165J4T4_EXIGL</name>
<feature type="region of interest" description="Disordered" evidence="1">
    <location>
        <begin position="1"/>
        <end position="56"/>
    </location>
</feature>
<reference evidence="2 3" key="1">
    <citation type="journal article" date="2016" name="Mol. Biol. Evol.">
        <title>Comparative Genomics of Early-Diverging Mushroom-Forming Fungi Provides Insights into the Origins of Lignocellulose Decay Capabilities.</title>
        <authorList>
            <person name="Nagy L.G."/>
            <person name="Riley R."/>
            <person name="Tritt A."/>
            <person name="Adam C."/>
            <person name="Daum C."/>
            <person name="Floudas D."/>
            <person name="Sun H."/>
            <person name="Yadav J.S."/>
            <person name="Pangilinan J."/>
            <person name="Larsson K.H."/>
            <person name="Matsuura K."/>
            <person name="Barry K."/>
            <person name="Labutti K."/>
            <person name="Kuo R."/>
            <person name="Ohm R.A."/>
            <person name="Bhattacharya S.S."/>
            <person name="Shirouzu T."/>
            <person name="Yoshinaga Y."/>
            <person name="Martin F.M."/>
            <person name="Grigoriev I.V."/>
            <person name="Hibbett D.S."/>
        </authorList>
    </citation>
    <scope>NUCLEOTIDE SEQUENCE [LARGE SCALE GENOMIC DNA]</scope>
    <source>
        <strain evidence="2 3">HHB12029</strain>
    </source>
</reference>
<evidence type="ECO:0000313" key="3">
    <source>
        <dbReference type="Proteomes" id="UP000077266"/>
    </source>
</evidence>
<keyword evidence="3" id="KW-1185">Reference proteome</keyword>